<sequence>MEQGGRRLACPLDQCRVQRRALRWRAQPIPGDLVSPQPHGLPLDVRQILQDVTQQRRIPAVTPRNFRKPLSQLREVGPGANTCQHFGHACLQPDSPVLQASGEVLSQEVHLDVAPVGMQGALLGQRDQRLTAGPQ</sequence>
<proteinExistence type="predicted"/>
<keyword evidence="2" id="KW-1185">Reference proteome</keyword>
<evidence type="ECO:0000313" key="1">
    <source>
        <dbReference type="EMBL" id="BDP44767.1"/>
    </source>
</evidence>
<keyword evidence="1" id="KW-0614">Plasmid</keyword>
<dbReference type="EMBL" id="AP026563">
    <property type="protein sequence ID" value="BDP44767.1"/>
    <property type="molecule type" value="Genomic_DNA"/>
</dbReference>
<organism evidence="1 2">
    <name type="scientific">Deinococcus aetherius</name>
    <dbReference type="NCBI Taxonomy" id="200252"/>
    <lineage>
        <taxon>Bacteria</taxon>
        <taxon>Thermotogati</taxon>
        <taxon>Deinococcota</taxon>
        <taxon>Deinococci</taxon>
        <taxon>Deinococcales</taxon>
        <taxon>Deinococcaceae</taxon>
        <taxon>Deinococcus</taxon>
    </lineage>
</organism>
<evidence type="ECO:0000313" key="2">
    <source>
        <dbReference type="Proteomes" id="UP001064971"/>
    </source>
</evidence>
<name>A0ABM8ALR7_9DEIO</name>
<geneLocation type="plasmid" evidence="1 2">
    <name>pDAETH-3</name>
</geneLocation>
<accession>A0ABM8ALR7</accession>
<reference evidence="1" key="1">
    <citation type="submission" date="2022-07" db="EMBL/GenBank/DDBJ databases">
        <title>Complete Genome Sequence of the Radioresistant Bacterium Deinococcus aetherius ST0316, Isolated from the Air Dust collected in Lower Stratosphere above Japan.</title>
        <authorList>
            <person name="Satoh K."/>
            <person name="Hagiwara K."/>
            <person name="Katsumata K."/>
            <person name="Kubo A."/>
            <person name="Yokobori S."/>
            <person name="Yamagishi A."/>
            <person name="Oono Y."/>
            <person name="Narumi I."/>
        </authorList>
    </citation>
    <scope>NUCLEOTIDE SEQUENCE</scope>
    <source>
        <strain evidence="1">ST0316</strain>
        <plasmid evidence="1">pDAETH-3</plasmid>
    </source>
</reference>
<dbReference type="Proteomes" id="UP001064971">
    <property type="component" value="Plasmid pDAETH-3"/>
</dbReference>
<protein>
    <submittedName>
        <fullName evidence="1">Uncharacterized protein</fullName>
    </submittedName>
</protein>
<gene>
    <name evidence="1" type="ORF">DAETH_47360</name>
</gene>